<dbReference type="InterPro" id="IPR050640">
    <property type="entry name" value="Bact_2-comp_sensor_kinase"/>
</dbReference>
<feature type="domain" description="Histidine kinase/HSP90-like ATPase" evidence="3">
    <location>
        <begin position="271"/>
        <end position="378"/>
    </location>
</feature>
<evidence type="ECO:0000313" key="5">
    <source>
        <dbReference type="EMBL" id="NOT34854.1"/>
    </source>
</evidence>
<evidence type="ECO:0000256" key="1">
    <source>
        <dbReference type="SAM" id="MobiDB-lite"/>
    </source>
</evidence>
<evidence type="ECO:0000256" key="2">
    <source>
        <dbReference type="SAM" id="Phobius"/>
    </source>
</evidence>
<keyword evidence="5" id="KW-0418">Kinase</keyword>
<dbReference type="SUPFAM" id="SSF103473">
    <property type="entry name" value="MFS general substrate transporter"/>
    <property type="match status" value="1"/>
</dbReference>
<dbReference type="Proteomes" id="UP000580839">
    <property type="component" value="Unassembled WGS sequence"/>
</dbReference>
<evidence type="ECO:0000259" key="4">
    <source>
        <dbReference type="Pfam" id="PF06580"/>
    </source>
</evidence>
<dbReference type="EMBL" id="JABFRW010000150">
    <property type="protein sequence ID" value="NOT34854.1"/>
    <property type="molecule type" value="Genomic_DNA"/>
</dbReference>
<comment type="caution">
    <text evidence="5">The sequence shown here is derived from an EMBL/GenBank/DDBJ whole genome shotgun (WGS) entry which is preliminary data.</text>
</comment>
<feature type="transmembrane region" description="Helical" evidence="2">
    <location>
        <begin position="88"/>
        <end position="106"/>
    </location>
</feature>
<dbReference type="InterPro" id="IPR036259">
    <property type="entry name" value="MFS_trans_sf"/>
</dbReference>
<evidence type="ECO:0000313" key="6">
    <source>
        <dbReference type="Proteomes" id="UP000580839"/>
    </source>
</evidence>
<gene>
    <name evidence="5" type="ORF">HOP12_11885</name>
</gene>
<dbReference type="Pfam" id="PF02518">
    <property type="entry name" value="HATPase_c"/>
    <property type="match status" value="1"/>
</dbReference>
<feature type="transmembrane region" description="Helical" evidence="2">
    <location>
        <begin position="58"/>
        <end position="76"/>
    </location>
</feature>
<evidence type="ECO:0000259" key="3">
    <source>
        <dbReference type="Pfam" id="PF02518"/>
    </source>
</evidence>
<dbReference type="AlphaFoldDB" id="A0A849SQD8"/>
<feature type="domain" description="Signal transduction histidine kinase internal region" evidence="4">
    <location>
        <begin position="175"/>
        <end position="254"/>
    </location>
</feature>
<organism evidence="5 6">
    <name type="scientific">Eiseniibacteriota bacterium</name>
    <dbReference type="NCBI Taxonomy" id="2212470"/>
    <lineage>
        <taxon>Bacteria</taxon>
        <taxon>Candidatus Eiseniibacteriota</taxon>
    </lineage>
</organism>
<dbReference type="Pfam" id="PF06580">
    <property type="entry name" value="His_kinase"/>
    <property type="match status" value="1"/>
</dbReference>
<reference evidence="5 6" key="1">
    <citation type="submission" date="2020-04" db="EMBL/GenBank/DDBJ databases">
        <title>Metagenomic profiling of ammonia- and methane-oxidizing microorganisms in a Dutch drinking water treatment plant.</title>
        <authorList>
            <person name="Poghosyan L."/>
            <person name="Leucker S."/>
        </authorList>
    </citation>
    <scope>NUCLEOTIDE SEQUENCE [LARGE SCALE GENOMIC DNA]</scope>
    <source>
        <strain evidence="5">S-RSF-IL-03</strain>
    </source>
</reference>
<dbReference type="InterPro" id="IPR010559">
    <property type="entry name" value="Sig_transdc_His_kin_internal"/>
</dbReference>
<sequence>MIATPPVPEARPAARRHRILLAAALWAAFGLFFTLQSYSVRTAAGRPFSAVEVTLVDLLYVSLWGAFTPLVLWLSRRLRVERPHVARRIMMLVACGIGVAVLQRFLFDMIVHTIRASPQTPFSWVLLARSVLASFDYGLTLFGIVVLIEHATSLQQRIHAEAVRATRLEAALSTARLDALERQLQPHFLFNTLNAISSLVTEDPRRAQALIGRLGELLRATLAQPQAHEISVRHEVEWLEQYLAIESARVGERLRISIEIEPAAYAAQVPRLLLQPLVENALKHGVAARPGRALLAIEAHRLEEWLELRVRDEPDSNGAAPHATALESGAESKPGTAGLGIGLANTRSRLHTLYGDAHRLELNALPSGGTETRVRIPYRVASAPVAAREAAS</sequence>
<dbReference type="InterPro" id="IPR003594">
    <property type="entry name" value="HATPase_dom"/>
</dbReference>
<dbReference type="GO" id="GO:0000155">
    <property type="term" value="F:phosphorelay sensor kinase activity"/>
    <property type="evidence" value="ECO:0007669"/>
    <property type="project" value="InterPro"/>
</dbReference>
<feature type="transmembrane region" description="Helical" evidence="2">
    <location>
        <begin position="19"/>
        <end position="38"/>
    </location>
</feature>
<protein>
    <submittedName>
        <fullName evidence="5">Histidine kinase</fullName>
    </submittedName>
</protein>
<keyword evidence="2" id="KW-1133">Transmembrane helix</keyword>
<dbReference type="Gene3D" id="3.30.565.10">
    <property type="entry name" value="Histidine kinase-like ATPase, C-terminal domain"/>
    <property type="match status" value="1"/>
</dbReference>
<dbReference type="GO" id="GO:0016020">
    <property type="term" value="C:membrane"/>
    <property type="evidence" value="ECO:0007669"/>
    <property type="project" value="InterPro"/>
</dbReference>
<keyword evidence="2" id="KW-0812">Transmembrane</keyword>
<name>A0A849SQD8_UNCEI</name>
<dbReference type="SUPFAM" id="SSF55874">
    <property type="entry name" value="ATPase domain of HSP90 chaperone/DNA topoisomerase II/histidine kinase"/>
    <property type="match status" value="1"/>
</dbReference>
<dbReference type="InterPro" id="IPR036890">
    <property type="entry name" value="HATPase_C_sf"/>
</dbReference>
<feature type="region of interest" description="Disordered" evidence="1">
    <location>
        <begin position="313"/>
        <end position="333"/>
    </location>
</feature>
<accession>A0A849SQD8</accession>
<dbReference type="PANTHER" id="PTHR34220:SF7">
    <property type="entry name" value="SENSOR HISTIDINE KINASE YPDA"/>
    <property type="match status" value="1"/>
</dbReference>
<feature type="transmembrane region" description="Helical" evidence="2">
    <location>
        <begin position="126"/>
        <end position="148"/>
    </location>
</feature>
<dbReference type="PANTHER" id="PTHR34220">
    <property type="entry name" value="SENSOR HISTIDINE KINASE YPDA"/>
    <property type="match status" value="1"/>
</dbReference>
<proteinExistence type="predicted"/>
<keyword evidence="2" id="KW-0472">Membrane</keyword>
<keyword evidence="5" id="KW-0808">Transferase</keyword>